<feature type="domain" description="Peptidase S26" evidence="9">
    <location>
        <begin position="227"/>
        <end position="432"/>
    </location>
</feature>
<evidence type="ECO:0000256" key="2">
    <source>
        <dbReference type="ARBA" id="ARBA00009370"/>
    </source>
</evidence>
<dbReference type="Proteomes" id="UP001374803">
    <property type="component" value="Chromosome"/>
</dbReference>
<feature type="transmembrane region" description="Helical" evidence="7">
    <location>
        <begin position="106"/>
        <end position="123"/>
    </location>
</feature>
<dbReference type="PANTHER" id="PTHR43390:SF1">
    <property type="entry name" value="CHLOROPLAST PROCESSING PEPTIDASE"/>
    <property type="match status" value="1"/>
</dbReference>
<keyword evidence="5 7" id="KW-0645">Protease</keyword>
<keyword evidence="7" id="KW-0472">Membrane</keyword>
<dbReference type="GO" id="GO:0009003">
    <property type="term" value="F:signal peptidase activity"/>
    <property type="evidence" value="ECO:0007669"/>
    <property type="project" value="UniProtKB-EC"/>
</dbReference>
<dbReference type="Gene3D" id="2.10.109.10">
    <property type="entry name" value="Umud Fragment, subunit A"/>
    <property type="match status" value="1"/>
</dbReference>
<dbReference type="EC" id="3.4.21.89" evidence="3 7"/>
<proteinExistence type="inferred from homology"/>
<evidence type="ECO:0000313" key="10">
    <source>
        <dbReference type="EMBL" id="WXB02454.1"/>
    </source>
</evidence>
<evidence type="ECO:0000256" key="8">
    <source>
        <dbReference type="SAM" id="MobiDB-lite"/>
    </source>
</evidence>
<keyword evidence="11" id="KW-1185">Reference proteome</keyword>
<feature type="compositionally biased region" description="Low complexity" evidence="8">
    <location>
        <begin position="31"/>
        <end position="51"/>
    </location>
</feature>
<dbReference type="NCBIfam" id="TIGR02227">
    <property type="entry name" value="sigpep_I_bact"/>
    <property type="match status" value="1"/>
</dbReference>
<name>A0ABZ2KUW0_9BACT</name>
<evidence type="ECO:0000256" key="7">
    <source>
        <dbReference type="RuleBase" id="RU362042"/>
    </source>
</evidence>
<organism evidence="10 11">
    <name type="scientific">Pendulispora rubella</name>
    <dbReference type="NCBI Taxonomy" id="2741070"/>
    <lineage>
        <taxon>Bacteria</taxon>
        <taxon>Pseudomonadati</taxon>
        <taxon>Myxococcota</taxon>
        <taxon>Myxococcia</taxon>
        <taxon>Myxococcales</taxon>
        <taxon>Sorangiineae</taxon>
        <taxon>Pendulisporaceae</taxon>
        <taxon>Pendulispora</taxon>
    </lineage>
</organism>
<comment type="similarity">
    <text evidence="2 7">Belongs to the peptidase S26 family.</text>
</comment>
<dbReference type="SUPFAM" id="SSF51306">
    <property type="entry name" value="LexA/Signal peptidase"/>
    <property type="match status" value="1"/>
</dbReference>
<keyword evidence="7" id="KW-0812">Transmembrane</keyword>
<dbReference type="InterPro" id="IPR000223">
    <property type="entry name" value="Pept_S26A_signal_pept_1"/>
</dbReference>
<dbReference type="PANTHER" id="PTHR43390">
    <property type="entry name" value="SIGNAL PEPTIDASE I"/>
    <property type="match status" value="1"/>
</dbReference>
<dbReference type="PRINTS" id="PR00727">
    <property type="entry name" value="LEADERPTASE"/>
</dbReference>
<dbReference type="PROSITE" id="PS00501">
    <property type="entry name" value="SPASE_I_1"/>
    <property type="match status" value="1"/>
</dbReference>
<dbReference type="InterPro" id="IPR019758">
    <property type="entry name" value="Pept_S26A_signal_pept_1_CS"/>
</dbReference>
<evidence type="ECO:0000256" key="6">
    <source>
        <dbReference type="ARBA" id="ARBA00022801"/>
    </source>
</evidence>
<comment type="subcellular location">
    <subcellularLocation>
        <location evidence="7">Membrane</location>
        <topology evidence="7">Single-pass type II membrane protein</topology>
    </subcellularLocation>
</comment>
<feature type="transmembrane region" description="Helical" evidence="7">
    <location>
        <begin position="61"/>
        <end position="82"/>
    </location>
</feature>
<comment type="caution">
    <text evidence="7">Lacks conserved residue(s) required for the propagation of feature annotation.</text>
</comment>
<protein>
    <recommendedName>
        <fullName evidence="4 7">Signal peptidase I</fullName>
        <ecNumber evidence="3 7">3.4.21.89</ecNumber>
    </recommendedName>
</protein>
<sequence>MSSSVHEQNDASDERERGDEEGHVATASGSTHTGDGPPSHPTPSSGSPETEGTFSRLLRTLYFVLWFLLAPLLLACLTIWALTPPSGLEHEGTLGWLESLVREQPVPLGIALFAAFEMAFYAVRFRLPLSRHAHPPLRPDIPESLRTTFERARGLLDEAEIILARNEKAIARDLSLKEREKLRVELERLRETMKVAPFNEEAFLEALVQADGEVDVRLGRWRKSEVREYIESILVAVAVAMALRAFVVEAFKIPSGSMIPTLMVGDHIFVNKFTYGPSIPWTHARVWKSLPPERGDVMVFAFPEHPEQDFIKRVIALPGDKLEAKSGHPWINGWEVPHCLVGTYSYSEFDTPTGRRDGDLYIEYLGDEAFLTLYDHMGGSQEYQGPFYVKPGEVYVMGDNRNNSHDSRLWFGGQGGGVPYENIRGRALFVWFSVSDSGMAWSRLGAPVMGRPRLPQHSPQLDVAMAKCLRDRPAQTNPPPPTFIRGEGE</sequence>
<feature type="region of interest" description="Disordered" evidence="8">
    <location>
        <begin position="1"/>
        <end position="51"/>
    </location>
</feature>
<feature type="transmembrane region" description="Helical" evidence="7">
    <location>
        <begin position="229"/>
        <end position="247"/>
    </location>
</feature>
<dbReference type="EMBL" id="CP089983">
    <property type="protein sequence ID" value="WXB02454.1"/>
    <property type="molecule type" value="Genomic_DNA"/>
</dbReference>
<reference evidence="10" key="1">
    <citation type="submission" date="2021-12" db="EMBL/GenBank/DDBJ databases">
        <title>Discovery of the Pendulisporaceae a myxobacterial family with distinct sporulation behavior and unique specialized metabolism.</title>
        <authorList>
            <person name="Garcia R."/>
            <person name="Popoff A."/>
            <person name="Bader C.D."/>
            <person name="Loehr J."/>
            <person name="Walesch S."/>
            <person name="Walt C."/>
            <person name="Boldt J."/>
            <person name="Bunk B."/>
            <person name="Haeckl F.J.F.P.J."/>
            <person name="Gunesch A.P."/>
            <person name="Birkelbach J."/>
            <person name="Nuebel U."/>
            <person name="Pietschmann T."/>
            <person name="Bach T."/>
            <person name="Mueller R."/>
        </authorList>
    </citation>
    <scope>NUCLEOTIDE SEQUENCE</scope>
    <source>
        <strain evidence="10">MSr11367</strain>
    </source>
</reference>
<feature type="compositionally biased region" description="Basic and acidic residues" evidence="8">
    <location>
        <begin position="7"/>
        <end position="23"/>
    </location>
</feature>
<keyword evidence="7" id="KW-1133">Transmembrane helix</keyword>
<evidence type="ECO:0000256" key="5">
    <source>
        <dbReference type="ARBA" id="ARBA00022670"/>
    </source>
</evidence>
<accession>A0ABZ2KUW0</accession>
<comment type="catalytic activity">
    <reaction evidence="1 7">
        <text>Cleavage of hydrophobic, N-terminal signal or leader sequences from secreted and periplasmic proteins.</text>
        <dbReference type="EC" id="3.4.21.89"/>
    </reaction>
</comment>
<dbReference type="InterPro" id="IPR036286">
    <property type="entry name" value="LexA/Signal_pep-like_sf"/>
</dbReference>
<dbReference type="PROSITE" id="PS00761">
    <property type="entry name" value="SPASE_I_3"/>
    <property type="match status" value="1"/>
</dbReference>
<keyword evidence="6 7" id="KW-0378">Hydrolase</keyword>
<gene>
    <name evidence="10" type="primary">lepB</name>
    <name evidence="10" type="ORF">LVJ94_36750</name>
</gene>
<dbReference type="Pfam" id="PF10502">
    <property type="entry name" value="Peptidase_S26"/>
    <property type="match status" value="1"/>
</dbReference>
<evidence type="ECO:0000256" key="4">
    <source>
        <dbReference type="ARBA" id="ARBA00019232"/>
    </source>
</evidence>
<dbReference type="CDD" id="cd06530">
    <property type="entry name" value="S26_SPase_I"/>
    <property type="match status" value="1"/>
</dbReference>
<dbReference type="InterPro" id="IPR019533">
    <property type="entry name" value="Peptidase_S26"/>
</dbReference>
<dbReference type="RefSeq" id="WP_394832082.1">
    <property type="nucleotide sequence ID" value="NZ_CP089929.1"/>
</dbReference>
<evidence type="ECO:0000256" key="1">
    <source>
        <dbReference type="ARBA" id="ARBA00000677"/>
    </source>
</evidence>
<evidence type="ECO:0000256" key="3">
    <source>
        <dbReference type="ARBA" id="ARBA00013208"/>
    </source>
</evidence>
<evidence type="ECO:0000313" key="11">
    <source>
        <dbReference type="Proteomes" id="UP001374803"/>
    </source>
</evidence>
<evidence type="ECO:0000259" key="9">
    <source>
        <dbReference type="Pfam" id="PF10502"/>
    </source>
</evidence>
<dbReference type="InterPro" id="IPR019756">
    <property type="entry name" value="Pept_S26A_signal_pept_1_Ser-AS"/>
</dbReference>